<dbReference type="PATRIC" id="fig|1938.6.peg.8635"/>
<dbReference type="RefSeq" id="WP_033201627.1">
    <property type="nucleotide sequence ID" value="NZ_LGUP01000414.1"/>
</dbReference>
<dbReference type="SMART" id="SM01236">
    <property type="entry name" value="Haem_oxygenase_2"/>
    <property type="match status" value="1"/>
</dbReference>
<name>A0A0L8J1T6_STRVR</name>
<evidence type="ECO:0000313" key="3">
    <source>
        <dbReference type="Proteomes" id="UP000037023"/>
    </source>
</evidence>
<accession>A0A0L8J1T6</accession>
<sequence length="348" mass="38322">MTVLHAPVTTAPELPEARGTVSDAVRSRLRAGPGRLPDESEIARCASYGEDLHLSLYLCYELHYQGFAGVPETLEWDPDLLRVRALLEHRFESALRHDCRDAPPVDEALSELLIEPVDGTGVSRFLLARGESWPVREYAALRSVHQLREADPHLWVVPRLRGRAKAAMVAVEYDEYGCGRAERMHSRLYADLMTDLDLDPSYGRYVDAAGAETLAASNLMTLFGLHRRLRGALVGHFAVLEVTSPPAASRLAEAMRRIGAGPAAARYYDEHVEADAVHEQLVRREVVGGLLDDEPELAPEVAFGIAATCLVEDRLARHVTDAWSRGESALRTPSGGPSPLPSRAWKGR</sequence>
<dbReference type="SUPFAM" id="SSF48613">
    <property type="entry name" value="Heme oxygenase-like"/>
    <property type="match status" value="1"/>
</dbReference>
<feature type="region of interest" description="Disordered" evidence="1">
    <location>
        <begin position="325"/>
        <end position="348"/>
    </location>
</feature>
<gene>
    <name evidence="2" type="ORF">ADK34_40100</name>
</gene>
<feature type="region of interest" description="Disordered" evidence="1">
    <location>
        <begin position="1"/>
        <end position="20"/>
    </location>
</feature>
<dbReference type="Proteomes" id="UP000037023">
    <property type="component" value="Unassembled WGS sequence"/>
</dbReference>
<reference evidence="2 3" key="1">
    <citation type="submission" date="2015-06" db="EMBL/GenBank/DDBJ databases">
        <authorList>
            <person name="Hoefler B.C."/>
            <person name="Straight P.D."/>
        </authorList>
    </citation>
    <scope>NUCLEOTIDE SEQUENCE [LARGE SCALE GENOMIC DNA]</scope>
    <source>
        <strain evidence="2 3">NRRL 3427</strain>
    </source>
</reference>
<dbReference type="AlphaFoldDB" id="A0A0L8J1T6"/>
<dbReference type="OrthoDB" id="252872at2"/>
<comment type="caution">
    <text evidence="2">The sequence shown here is derived from an EMBL/GenBank/DDBJ whole genome shotgun (WGS) entry which is preliminary data.</text>
</comment>
<evidence type="ECO:0008006" key="4">
    <source>
        <dbReference type="Google" id="ProtNLM"/>
    </source>
</evidence>
<dbReference type="Pfam" id="PF14518">
    <property type="entry name" value="Haem_oxygenas_2"/>
    <property type="match status" value="1"/>
</dbReference>
<dbReference type="Gene3D" id="1.20.910.10">
    <property type="entry name" value="Heme oxygenase-like"/>
    <property type="match status" value="1"/>
</dbReference>
<protein>
    <recommendedName>
        <fullName evidence="4">Iron-containing redox enzyme family protein</fullName>
    </recommendedName>
</protein>
<organism evidence="2 3">
    <name type="scientific">Streptomyces viridochromogenes</name>
    <dbReference type="NCBI Taxonomy" id="1938"/>
    <lineage>
        <taxon>Bacteria</taxon>
        <taxon>Bacillati</taxon>
        <taxon>Actinomycetota</taxon>
        <taxon>Actinomycetes</taxon>
        <taxon>Kitasatosporales</taxon>
        <taxon>Streptomycetaceae</taxon>
        <taxon>Streptomyces</taxon>
    </lineage>
</organism>
<dbReference type="InterPro" id="IPR016084">
    <property type="entry name" value="Haem_Oase-like_multi-hlx"/>
</dbReference>
<evidence type="ECO:0000313" key="2">
    <source>
        <dbReference type="EMBL" id="KOG07414.1"/>
    </source>
</evidence>
<dbReference type="EMBL" id="LGUP01000414">
    <property type="protein sequence ID" value="KOG07414.1"/>
    <property type="molecule type" value="Genomic_DNA"/>
</dbReference>
<proteinExistence type="predicted"/>
<evidence type="ECO:0000256" key="1">
    <source>
        <dbReference type="SAM" id="MobiDB-lite"/>
    </source>
</evidence>